<comment type="caution">
    <text evidence="4">The sequence shown here is derived from an EMBL/GenBank/DDBJ whole genome shotgun (WGS) entry which is preliminary data.</text>
</comment>
<dbReference type="Pfam" id="PF00535">
    <property type="entry name" value="Glycos_transf_2"/>
    <property type="match status" value="1"/>
</dbReference>
<feature type="domain" description="TarS/TarP linker" evidence="3">
    <location>
        <begin position="235"/>
        <end position="323"/>
    </location>
</feature>
<evidence type="ECO:0000259" key="3">
    <source>
        <dbReference type="Pfam" id="PF22181"/>
    </source>
</evidence>
<dbReference type="PANTHER" id="PTHR43685">
    <property type="entry name" value="GLYCOSYLTRANSFERASE"/>
    <property type="match status" value="1"/>
</dbReference>
<evidence type="ECO:0000259" key="2">
    <source>
        <dbReference type="Pfam" id="PF00535"/>
    </source>
</evidence>
<dbReference type="CDD" id="cd00761">
    <property type="entry name" value="Glyco_tranf_GTA_type"/>
    <property type="match status" value="1"/>
</dbReference>
<feature type="region of interest" description="Disordered" evidence="1">
    <location>
        <begin position="479"/>
        <end position="503"/>
    </location>
</feature>
<dbReference type="PANTHER" id="PTHR43685:SF11">
    <property type="entry name" value="GLYCOSYLTRANSFERASE TAGX-RELATED"/>
    <property type="match status" value="1"/>
</dbReference>
<organism evidence="4 5">
    <name type="scientific">Streptomyces milbemycinicus</name>
    <dbReference type="NCBI Taxonomy" id="476552"/>
    <lineage>
        <taxon>Bacteria</taxon>
        <taxon>Bacillati</taxon>
        <taxon>Actinomycetota</taxon>
        <taxon>Actinomycetes</taxon>
        <taxon>Kitasatosporales</taxon>
        <taxon>Streptomycetaceae</taxon>
        <taxon>Streptomyces</taxon>
    </lineage>
</organism>
<dbReference type="InterPro" id="IPR001173">
    <property type="entry name" value="Glyco_trans_2-like"/>
</dbReference>
<keyword evidence="5" id="KW-1185">Reference proteome</keyword>
<dbReference type="InterPro" id="IPR029044">
    <property type="entry name" value="Nucleotide-diphossugar_trans"/>
</dbReference>
<dbReference type="EMBL" id="JBJDQH010000016">
    <property type="protein sequence ID" value="MFK4271045.1"/>
    <property type="molecule type" value="Genomic_DNA"/>
</dbReference>
<name>A0ABW8M293_9ACTN</name>
<dbReference type="Gene3D" id="3.90.550.10">
    <property type="entry name" value="Spore Coat Polysaccharide Biosynthesis Protein SpsA, Chain A"/>
    <property type="match status" value="1"/>
</dbReference>
<proteinExistence type="predicted"/>
<gene>
    <name evidence="4" type="ORF">ACI2L5_39900</name>
</gene>
<dbReference type="Pfam" id="PF22181">
    <property type="entry name" value="TarS_linker"/>
    <property type="match status" value="1"/>
</dbReference>
<dbReference type="RefSeq" id="WP_404748228.1">
    <property type="nucleotide sequence ID" value="NZ_JBJDQH010000016.1"/>
</dbReference>
<evidence type="ECO:0000256" key="1">
    <source>
        <dbReference type="SAM" id="MobiDB-lite"/>
    </source>
</evidence>
<feature type="region of interest" description="Disordered" evidence="1">
    <location>
        <begin position="674"/>
        <end position="708"/>
    </location>
</feature>
<reference evidence="4 5" key="1">
    <citation type="submission" date="2024-11" db="EMBL/GenBank/DDBJ databases">
        <title>The Natural Products Discovery Center: Release of the First 8490 Sequenced Strains for Exploring Actinobacteria Biosynthetic Diversity.</title>
        <authorList>
            <person name="Kalkreuter E."/>
            <person name="Kautsar S.A."/>
            <person name="Yang D."/>
            <person name="Bader C.D."/>
            <person name="Teijaro C.N."/>
            <person name="Fluegel L."/>
            <person name="Davis C.M."/>
            <person name="Simpson J.R."/>
            <person name="Lauterbach L."/>
            <person name="Steele A.D."/>
            <person name="Gui C."/>
            <person name="Meng S."/>
            <person name="Li G."/>
            <person name="Viehrig K."/>
            <person name="Ye F."/>
            <person name="Su P."/>
            <person name="Kiefer A.F."/>
            <person name="Nichols A."/>
            <person name="Cepeda A.J."/>
            <person name="Yan W."/>
            <person name="Fan B."/>
            <person name="Jiang Y."/>
            <person name="Adhikari A."/>
            <person name="Zheng C.-J."/>
            <person name="Schuster L."/>
            <person name="Cowan T.M."/>
            <person name="Smanski M.J."/>
            <person name="Chevrette M.G."/>
            <person name="De Carvalho L.P.S."/>
            <person name="Shen B."/>
        </authorList>
    </citation>
    <scope>NUCLEOTIDE SEQUENCE [LARGE SCALE GENOMIC DNA]</scope>
    <source>
        <strain evidence="4 5">NPDC020863</strain>
    </source>
</reference>
<dbReference type="SUPFAM" id="SSF53448">
    <property type="entry name" value="Nucleotide-diphospho-sugar transferases"/>
    <property type="match status" value="1"/>
</dbReference>
<evidence type="ECO:0000313" key="5">
    <source>
        <dbReference type="Proteomes" id="UP001620295"/>
    </source>
</evidence>
<feature type="compositionally biased region" description="Basic residues" evidence="1">
    <location>
        <begin position="674"/>
        <end position="686"/>
    </location>
</feature>
<sequence>MPSAPPPRVSVIVPAYNAMPELTRAITSALDQTLGPDHIEIIAVNDGSTDGTGAELERLAQGRPALRVVHQDNSGCAGGPRNTGLDLARGEFVFFLDSDDYLGPDALRRMVAMADENGTDIVLGRIASVGGRAVPRAVFSHNQPRTDVFSSAAYLTLGPWKLFRRSLIERLRLRFPLFRNCEDKPFTVAAYLNASGISVVADYDCYYVRYREDRSNLTLTAGDLVHRMDGIGLCFETVARYLEPGPRRDRIMRRHVEWELCGPLRGLLPRESEQDARERFYPRFRHWARTWASDAICRQIDAPDRLLIHLLRADRFADVLTVARNAKEDARRGHVIDKGRVYWAHPFFRDPDAAVPDDCFDVTDRLLVHHRLDTARWHGGDGKGGVLRLTGHAYVEDVAALQPGTEVVLRKYQSDRPEVRVVTTPRAAAGLPGDGAYEDAGFTADIDLATADGGAPLERGLWNVYLDVCAQGVSRTVRFGGSREGGEATHPKPRSVTAGPDGRTTVVTPYFTPYGNFSLDVGQVAHHLDAPCQVTEASWRGGRSGVLAVSGRLTSAEGNGLLLRAESGRGEVREVPVRYDEPSGDFTVRLPVRRLARGLWTLTLVMTGGDGPEPCRAMAVPRFGGLAGTRWFRFGRPYYAKPLSWGPAMALAFEVAPVRVATAARRRLRRLRPPRAVRRRATRRGVARPGTDGTGGSPVRGTGRAPAG</sequence>
<evidence type="ECO:0000313" key="4">
    <source>
        <dbReference type="EMBL" id="MFK4271045.1"/>
    </source>
</evidence>
<dbReference type="Proteomes" id="UP001620295">
    <property type="component" value="Unassembled WGS sequence"/>
</dbReference>
<accession>A0ABW8M293</accession>
<protein>
    <submittedName>
        <fullName evidence="4">Glycosyltransferase family 2 protein</fullName>
    </submittedName>
</protein>
<feature type="domain" description="Glycosyltransferase 2-like" evidence="2">
    <location>
        <begin position="10"/>
        <end position="139"/>
    </location>
</feature>
<dbReference type="InterPro" id="IPR050834">
    <property type="entry name" value="Glycosyltransf_2"/>
</dbReference>
<dbReference type="InterPro" id="IPR054028">
    <property type="entry name" value="TarS/TarP_linker"/>
</dbReference>